<dbReference type="Proteomes" id="UP000290378">
    <property type="component" value="Unassembled WGS sequence"/>
</dbReference>
<dbReference type="InterPro" id="IPR014001">
    <property type="entry name" value="Helicase_ATP-bd"/>
</dbReference>
<dbReference type="CDD" id="cd18799">
    <property type="entry name" value="SF2_C_EcoAI-like"/>
    <property type="match status" value="1"/>
</dbReference>
<dbReference type="GO" id="GO:0003677">
    <property type="term" value="F:DNA binding"/>
    <property type="evidence" value="ECO:0007669"/>
    <property type="project" value="InterPro"/>
</dbReference>
<dbReference type="PANTHER" id="PTHR47396:SF1">
    <property type="entry name" value="ATP-DEPENDENT HELICASE IRC3-RELATED"/>
    <property type="match status" value="1"/>
</dbReference>
<dbReference type="Gene3D" id="3.90.1570.30">
    <property type="match status" value="1"/>
</dbReference>
<dbReference type="GO" id="GO:0005829">
    <property type="term" value="C:cytosol"/>
    <property type="evidence" value="ECO:0007669"/>
    <property type="project" value="TreeGrafter"/>
</dbReference>
<dbReference type="EMBL" id="NXII01000007">
    <property type="protein sequence ID" value="RXI41494.1"/>
    <property type="molecule type" value="Genomic_DNA"/>
</dbReference>
<dbReference type="SMART" id="SM00490">
    <property type="entry name" value="HELICc"/>
    <property type="match status" value="1"/>
</dbReference>
<protein>
    <submittedName>
        <fullName evidence="1">Uncharacterized protein</fullName>
    </submittedName>
</protein>
<dbReference type="GO" id="GO:0016787">
    <property type="term" value="F:hydrolase activity"/>
    <property type="evidence" value="ECO:0007669"/>
    <property type="project" value="InterPro"/>
</dbReference>
<organism evidence="1 2">
    <name type="scientific">Arcobacter cloacae</name>
    <dbReference type="NCBI Taxonomy" id="1054034"/>
    <lineage>
        <taxon>Bacteria</taxon>
        <taxon>Pseudomonadati</taxon>
        <taxon>Campylobacterota</taxon>
        <taxon>Epsilonproteobacteria</taxon>
        <taxon>Campylobacterales</taxon>
        <taxon>Arcobacteraceae</taxon>
        <taxon>Arcobacter</taxon>
    </lineage>
</organism>
<dbReference type="Pfam" id="PF04851">
    <property type="entry name" value="ResIII"/>
    <property type="match status" value="1"/>
</dbReference>
<dbReference type="InterPro" id="IPR050742">
    <property type="entry name" value="Helicase_Restrict-Modif_Enz"/>
</dbReference>
<dbReference type="InterPro" id="IPR006935">
    <property type="entry name" value="Helicase/UvrB_N"/>
</dbReference>
<dbReference type="RefSeq" id="WP_129013468.1">
    <property type="nucleotide sequence ID" value="NZ_CBCSEI010000015.1"/>
</dbReference>
<dbReference type="PROSITE" id="PS51192">
    <property type="entry name" value="HELICASE_ATP_BIND_1"/>
    <property type="match status" value="1"/>
</dbReference>
<dbReference type="InterPro" id="IPR027417">
    <property type="entry name" value="P-loop_NTPase"/>
</dbReference>
<dbReference type="CDD" id="cd18032">
    <property type="entry name" value="DEXHc_RE_I_III_res"/>
    <property type="match status" value="1"/>
</dbReference>
<sequence>MSNFSFLKDEFAILASDCIKAESNVLDDPEVSAFYARKALEKSIKFIYEIDEDLDEKLLNELSTFELITHPTFAEILPTELINELHVIRKIGNSASHGKHNITINSKESLYANKCLYKFQKWIVEVYSNYEVNGDYDVLNIAKPKVEKIDDKQIQEKDKLKEENEKLLQELELLKQSLPKFTKEQKKIKREKVSTLEGLSEAQTRALLIDLELREAGYTTENFTKKKDIEYKLTLENGDTGYADYVIWDEDDTPLAVIEAKKYSKSISAGKYQAQLYAQALSKKFDKDVLIFVTNGKIIEYSNDVYPFREIHSFFPKSELKRILQQKKAIQNNKPSTYAINENITDRTYQKRVIKSVLKEFEANKRRALLVMATGTGKTRVSASLSDVLIRADWVRKVLFLADRVELVKQAKNNFNEYLSETCTNLGDEKDLDSRMHFGTYETVHNLIKNAEYNSAYFDLIIVDEAHRTIYKKYKAIFEYFDAFILGLTATPTDEVHRNTYEFFQTDDKEPTDSYSLDIAIKDGNLVPFKAKEIDLGIVKRGIKYEDLSEDEKEEYESKFEEDEEEISSSEINERVLNKETNEEVLKKLHSDGLKINDGNKIGKTIIFARNKKHAEYIKEIFDLLYPHRTKEAEIIHSEISHKDTLMDNFKNPNRNPQIAISVDMLDTGIDVPEILNLVFFKPVKSKTKFWQMIGRGTRLCPNLLGDGINKKEFYIFDFGMNFTYFGLTPEGMPSSKSTSLQERLFLKRVGLIRILEEGEFKKELVSIVKTQIDNLDLGDYRLKKHRFIIEELQTLDLNIITDKVYEDIKTISDYIEDNTKFETQRFQMEILNSQELSIKAKDNKSYIESLKERCKILKSKANTIHTIKNKIEVIDKVLENKYNFLNIDDLEIIRKELEDIADLSIERGNNNPVKTNFRDEILEIREHNSNDFVDKASIQTEIQKRLKEYLDNLVLIQQLEKSKLITSLDIENIKHYVFDIEKNIKDKLEENNDFETLLEDIINSTDKQVANKILDNFISLGNYSSKQIELMTRIKNIVFEKQYINIGKAVSSIKDILGNDNHPLSSEFDKLSENEQDDILDVVKFIEKLEVKVE</sequence>
<dbReference type="REBASE" id="386306">
    <property type="entry name" value="Acl26153ORF2258P"/>
</dbReference>
<accession>A0A6M8N9C7</accession>
<keyword evidence="2" id="KW-1185">Reference proteome</keyword>
<dbReference type="PANTHER" id="PTHR47396">
    <property type="entry name" value="TYPE I RESTRICTION ENZYME ECOKI R PROTEIN"/>
    <property type="match status" value="1"/>
</dbReference>
<dbReference type="AlphaFoldDB" id="A0A6M8N9C7"/>
<evidence type="ECO:0000313" key="2">
    <source>
        <dbReference type="Proteomes" id="UP000290378"/>
    </source>
</evidence>
<dbReference type="GO" id="GO:0005524">
    <property type="term" value="F:ATP binding"/>
    <property type="evidence" value="ECO:0007669"/>
    <property type="project" value="InterPro"/>
</dbReference>
<dbReference type="PROSITE" id="PS51194">
    <property type="entry name" value="HELICASE_CTER"/>
    <property type="match status" value="1"/>
</dbReference>
<dbReference type="Pfam" id="PF00271">
    <property type="entry name" value="Helicase_C"/>
    <property type="match status" value="1"/>
</dbReference>
<gene>
    <name evidence="1" type="ORF">CP963_06915</name>
</gene>
<dbReference type="Gene3D" id="3.40.50.300">
    <property type="entry name" value="P-loop containing nucleotide triphosphate hydrolases"/>
    <property type="match status" value="2"/>
</dbReference>
<dbReference type="InterPro" id="IPR001650">
    <property type="entry name" value="Helicase_C-like"/>
</dbReference>
<dbReference type="SMART" id="SM00487">
    <property type="entry name" value="DEXDc"/>
    <property type="match status" value="1"/>
</dbReference>
<comment type="caution">
    <text evidence="1">The sequence shown here is derived from an EMBL/GenBank/DDBJ whole genome shotgun (WGS) entry which is preliminary data.</text>
</comment>
<reference evidence="1 2" key="1">
    <citation type="submission" date="2017-09" db="EMBL/GenBank/DDBJ databases">
        <title>Genomics of the genus Arcobacter.</title>
        <authorList>
            <person name="Perez-Cataluna A."/>
            <person name="Figueras M.J."/>
            <person name="Salas-Masso N."/>
        </authorList>
    </citation>
    <scope>NUCLEOTIDE SEQUENCE [LARGE SCALE GENOMIC DNA]</scope>
    <source>
        <strain evidence="1 2">CECT 7834</strain>
    </source>
</reference>
<evidence type="ECO:0000313" key="1">
    <source>
        <dbReference type="EMBL" id="RXI41494.1"/>
    </source>
</evidence>
<dbReference type="SUPFAM" id="SSF52540">
    <property type="entry name" value="P-loop containing nucleoside triphosphate hydrolases"/>
    <property type="match status" value="1"/>
</dbReference>
<proteinExistence type="predicted"/>
<name>A0A6M8N9C7_9BACT</name>